<evidence type="ECO:0000256" key="2">
    <source>
        <dbReference type="SAM" id="Phobius"/>
    </source>
</evidence>
<keyword evidence="2" id="KW-1133">Transmembrane helix</keyword>
<evidence type="ECO:0000313" key="3">
    <source>
        <dbReference type="EMBL" id="MDR7321991.1"/>
    </source>
</evidence>
<dbReference type="EMBL" id="JAVDYC010000001">
    <property type="protein sequence ID" value="MDR7321991.1"/>
    <property type="molecule type" value="Genomic_DNA"/>
</dbReference>
<feature type="transmembrane region" description="Helical" evidence="2">
    <location>
        <begin position="43"/>
        <end position="61"/>
    </location>
</feature>
<dbReference type="InterPro" id="IPR021741">
    <property type="entry name" value="DUF3311"/>
</dbReference>
<gene>
    <name evidence="3" type="ORF">J2S44_002241</name>
</gene>
<feature type="region of interest" description="Disordered" evidence="1">
    <location>
        <begin position="1"/>
        <end position="39"/>
    </location>
</feature>
<feature type="transmembrane region" description="Helical" evidence="2">
    <location>
        <begin position="73"/>
        <end position="95"/>
    </location>
</feature>
<evidence type="ECO:0000256" key="1">
    <source>
        <dbReference type="SAM" id="MobiDB-lite"/>
    </source>
</evidence>
<feature type="compositionally biased region" description="Basic and acidic residues" evidence="1">
    <location>
        <begin position="19"/>
        <end position="39"/>
    </location>
</feature>
<keyword evidence="2" id="KW-0812">Transmembrane</keyword>
<organism evidence="3 4">
    <name type="scientific">Catenuloplanes niger</name>
    <dbReference type="NCBI Taxonomy" id="587534"/>
    <lineage>
        <taxon>Bacteria</taxon>
        <taxon>Bacillati</taxon>
        <taxon>Actinomycetota</taxon>
        <taxon>Actinomycetes</taxon>
        <taxon>Micromonosporales</taxon>
        <taxon>Micromonosporaceae</taxon>
        <taxon>Catenuloplanes</taxon>
    </lineage>
</organism>
<dbReference type="RefSeq" id="WP_310411666.1">
    <property type="nucleotide sequence ID" value="NZ_JAVDYC010000001.1"/>
</dbReference>
<comment type="caution">
    <text evidence="3">The sequence shown here is derived from an EMBL/GenBank/DDBJ whole genome shotgun (WGS) entry which is preliminary data.</text>
</comment>
<accession>A0AAE3ZMH0</accession>
<proteinExistence type="predicted"/>
<dbReference type="Pfam" id="PF11755">
    <property type="entry name" value="DUF3311"/>
    <property type="match status" value="1"/>
</dbReference>
<keyword evidence="2" id="KW-0472">Membrane</keyword>
<evidence type="ECO:0000313" key="4">
    <source>
        <dbReference type="Proteomes" id="UP001183629"/>
    </source>
</evidence>
<dbReference type="Proteomes" id="UP001183629">
    <property type="component" value="Unassembled WGS sequence"/>
</dbReference>
<reference evidence="3 4" key="1">
    <citation type="submission" date="2023-07" db="EMBL/GenBank/DDBJ databases">
        <title>Sequencing the genomes of 1000 actinobacteria strains.</title>
        <authorList>
            <person name="Klenk H.-P."/>
        </authorList>
    </citation>
    <scope>NUCLEOTIDE SEQUENCE [LARGE SCALE GENOMIC DNA]</scope>
    <source>
        <strain evidence="3 4">DSM 44711</strain>
    </source>
</reference>
<protein>
    <recommendedName>
        <fullName evidence="5">DUF3311 domain-containing protein</fullName>
    </recommendedName>
</protein>
<sequence>MESDMADDFHGRPPYSRPTRSDRYARHDGRTARAGGERADSSPWHWLLWVPIVIPLMPVLYDEMEPRLLGIPFYYWSQLAFAGLASLVITVVHVATKDR</sequence>
<dbReference type="AlphaFoldDB" id="A0AAE3ZMH0"/>
<keyword evidence="4" id="KW-1185">Reference proteome</keyword>
<evidence type="ECO:0008006" key="5">
    <source>
        <dbReference type="Google" id="ProtNLM"/>
    </source>
</evidence>
<name>A0AAE3ZMH0_9ACTN</name>